<keyword evidence="6" id="KW-1185">Reference proteome</keyword>
<evidence type="ECO:0000256" key="5">
    <source>
        <dbReference type="ARBA" id="ARBA00023315"/>
    </source>
</evidence>
<keyword evidence="2" id="KW-0441">Lipid A biosynthesis</keyword>
<dbReference type="InterPro" id="IPR007691">
    <property type="entry name" value="LpxD"/>
</dbReference>
<proteinExistence type="predicted"/>
<sequence length="259" mass="28027">MQVAARRALKAFQLLSERGCTLGQLVVSRSNHRLLATSPDEGTSMDSLEFVRWHNGGGLFHKSAHIDPTVRIETGAVVHPDSVLDADVHVGSGTIVGPSVSIGKSTKVGYNVVLSNCTVGLFCIIHNGVCIGQDGFGFLVDEQGHVVKKPQLERYSYWRSYQNRQSCSGHNVVIGKCCMLCGQVGIAGSVTMGDYVTLGGRVAVRDHVSIASKVRLAANSSVTKDIMESGDYGGFPAVPIHEWRRQSAKLHRFYRSDVS</sequence>
<evidence type="ECO:0000256" key="2">
    <source>
        <dbReference type="ARBA" id="ARBA00022556"/>
    </source>
</evidence>
<dbReference type="OrthoDB" id="2355at2759"/>
<evidence type="ECO:0000256" key="4">
    <source>
        <dbReference type="ARBA" id="ARBA00023098"/>
    </source>
</evidence>
<dbReference type="PANTHER" id="PTHR43378">
    <property type="entry name" value="UDP-3-O-ACYLGLUCOSAMINE N-ACYLTRANSFERASE"/>
    <property type="match status" value="1"/>
</dbReference>
<dbReference type="AlphaFoldDB" id="A0A6J0PCQ4"/>
<gene>
    <name evidence="7" type="primary">LOC105035186</name>
</gene>
<accession>A0A6J0PCQ4</accession>
<dbReference type="Gene3D" id="2.160.10.10">
    <property type="entry name" value="Hexapeptide repeat proteins"/>
    <property type="match status" value="1"/>
</dbReference>
<keyword evidence="3" id="KW-0808">Transferase</keyword>
<dbReference type="InterPro" id="IPR018357">
    <property type="entry name" value="Hexapep_transf_CS"/>
</dbReference>
<dbReference type="GO" id="GO:0009245">
    <property type="term" value="P:lipid A biosynthetic process"/>
    <property type="evidence" value="ECO:0007669"/>
    <property type="project" value="UniProtKB-KW"/>
</dbReference>
<evidence type="ECO:0000256" key="3">
    <source>
        <dbReference type="ARBA" id="ARBA00022679"/>
    </source>
</evidence>
<name>A0A6J0PCQ4_ELAGV</name>
<keyword evidence="1" id="KW-0444">Lipid biosynthesis</keyword>
<organism evidence="6 7">
    <name type="scientific">Elaeis guineensis var. tenera</name>
    <name type="common">Oil palm</name>
    <dbReference type="NCBI Taxonomy" id="51953"/>
    <lineage>
        <taxon>Eukaryota</taxon>
        <taxon>Viridiplantae</taxon>
        <taxon>Streptophyta</taxon>
        <taxon>Embryophyta</taxon>
        <taxon>Tracheophyta</taxon>
        <taxon>Spermatophyta</taxon>
        <taxon>Magnoliopsida</taxon>
        <taxon>Liliopsida</taxon>
        <taxon>Arecaceae</taxon>
        <taxon>Arecoideae</taxon>
        <taxon>Cocoseae</taxon>
        <taxon>Elaeidinae</taxon>
        <taxon>Elaeis</taxon>
    </lineage>
</organism>
<keyword evidence="4" id="KW-0443">Lipid metabolism</keyword>
<dbReference type="Proteomes" id="UP000504607">
    <property type="component" value="Unplaced"/>
</dbReference>
<reference evidence="7" key="1">
    <citation type="submission" date="2025-08" db="UniProtKB">
        <authorList>
            <consortium name="RefSeq"/>
        </authorList>
    </citation>
    <scope>IDENTIFICATION</scope>
</reference>
<dbReference type="SUPFAM" id="SSF51161">
    <property type="entry name" value="Trimeric LpxA-like enzymes"/>
    <property type="match status" value="1"/>
</dbReference>
<protein>
    <submittedName>
        <fullName evidence="7">Probable UDP-3-O-acylglucosamine N-acyltransferase 2, mitochondrial isoform X2</fullName>
    </submittedName>
</protein>
<dbReference type="GO" id="GO:0016410">
    <property type="term" value="F:N-acyltransferase activity"/>
    <property type="evidence" value="ECO:0007669"/>
    <property type="project" value="InterPro"/>
</dbReference>
<evidence type="ECO:0000313" key="6">
    <source>
        <dbReference type="Proteomes" id="UP000504607"/>
    </source>
</evidence>
<keyword evidence="5" id="KW-0012">Acyltransferase</keyword>
<dbReference type="PROSITE" id="PS00101">
    <property type="entry name" value="HEXAPEP_TRANSFERASES"/>
    <property type="match status" value="1"/>
</dbReference>
<dbReference type="GO" id="GO:0016020">
    <property type="term" value="C:membrane"/>
    <property type="evidence" value="ECO:0007669"/>
    <property type="project" value="GOC"/>
</dbReference>
<dbReference type="PANTHER" id="PTHR43378:SF2">
    <property type="entry name" value="UDP-3-O-ACYLGLUCOSAMINE N-ACYLTRANSFERASE 1, MITOCHONDRIAL-RELATED"/>
    <property type="match status" value="1"/>
</dbReference>
<dbReference type="InterPro" id="IPR011004">
    <property type="entry name" value="Trimer_LpxA-like_sf"/>
</dbReference>
<dbReference type="RefSeq" id="XP_019702820.1">
    <property type="nucleotide sequence ID" value="XM_019847261.2"/>
</dbReference>
<evidence type="ECO:0000256" key="1">
    <source>
        <dbReference type="ARBA" id="ARBA00022516"/>
    </source>
</evidence>
<evidence type="ECO:0000313" key="7">
    <source>
        <dbReference type="RefSeq" id="XP_019702820.1"/>
    </source>
</evidence>